<feature type="domain" description="Tyr recombinase" evidence="2">
    <location>
        <begin position="6"/>
        <end position="61"/>
    </location>
</feature>
<gene>
    <name evidence="3" type="ordered locus">Nmul_A0123</name>
</gene>
<name>Q2YCT9_NITMU</name>
<dbReference type="STRING" id="323848.Nmul_A0123"/>
<dbReference type="EMBL" id="CP000103">
    <property type="protein sequence ID" value="ABB73432.1"/>
    <property type="molecule type" value="Genomic_DNA"/>
</dbReference>
<reference evidence="4" key="1">
    <citation type="submission" date="2005-08" db="EMBL/GenBank/DDBJ databases">
        <title>Complete sequence of chromosome 1 of Nitrosospira multiformis ATCC 25196.</title>
        <authorList>
            <person name="Copeland A."/>
            <person name="Lucas S."/>
            <person name="Lapidus A."/>
            <person name="Barry K."/>
            <person name="Detter J.C."/>
            <person name="Glavina T."/>
            <person name="Hammon N."/>
            <person name="Israni S."/>
            <person name="Pitluck S."/>
            <person name="Chain P."/>
            <person name="Malfatti S."/>
            <person name="Shin M."/>
            <person name="Vergez L."/>
            <person name="Schmutz J."/>
            <person name="Larimer F."/>
            <person name="Land M."/>
            <person name="Hauser L."/>
            <person name="Kyrpides N."/>
            <person name="Lykidis A."/>
            <person name="Richardson P."/>
        </authorList>
    </citation>
    <scope>NUCLEOTIDE SEQUENCE [LARGE SCALE GENOMIC DNA]</scope>
    <source>
        <strain evidence="4">ATCC 25196 / NCIMB 11849 / C 71</strain>
    </source>
</reference>
<keyword evidence="1" id="KW-0233">DNA recombination</keyword>
<evidence type="ECO:0000313" key="4">
    <source>
        <dbReference type="Proteomes" id="UP000002718"/>
    </source>
</evidence>
<dbReference type="SUPFAM" id="SSF56349">
    <property type="entry name" value="DNA breaking-rejoining enzymes"/>
    <property type="match status" value="1"/>
</dbReference>
<evidence type="ECO:0000256" key="1">
    <source>
        <dbReference type="ARBA" id="ARBA00023172"/>
    </source>
</evidence>
<dbReference type="KEGG" id="nmu:Nmul_A0123"/>
<evidence type="ECO:0000259" key="2">
    <source>
        <dbReference type="Pfam" id="PF00589"/>
    </source>
</evidence>
<dbReference type="eggNOG" id="COG4974">
    <property type="taxonomic scope" value="Bacteria"/>
</dbReference>
<dbReference type="HOGENOM" id="CLU_2735944_0_0_4"/>
<proteinExistence type="predicted"/>
<dbReference type="RefSeq" id="WP_011379487.1">
    <property type="nucleotide sequence ID" value="NC_007614.1"/>
</dbReference>
<keyword evidence="4" id="KW-1185">Reference proteome</keyword>
<dbReference type="InterPro" id="IPR013762">
    <property type="entry name" value="Integrase-like_cat_sf"/>
</dbReference>
<dbReference type="Pfam" id="PF00589">
    <property type="entry name" value="Phage_integrase"/>
    <property type="match status" value="1"/>
</dbReference>
<dbReference type="Gene3D" id="1.10.443.10">
    <property type="entry name" value="Intergrase catalytic core"/>
    <property type="match status" value="1"/>
</dbReference>
<dbReference type="GO" id="GO:0006310">
    <property type="term" value="P:DNA recombination"/>
    <property type="evidence" value="ECO:0007669"/>
    <property type="project" value="UniProtKB-KW"/>
</dbReference>
<dbReference type="Proteomes" id="UP000002718">
    <property type="component" value="Chromosome"/>
</dbReference>
<dbReference type="GO" id="GO:0015074">
    <property type="term" value="P:DNA integration"/>
    <property type="evidence" value="ECO:0007669"/>
    <property type="project" value="InterPro"/>
</dbReference>
<organism evidence="3 4">
    <name type="scientific">Nitrosospira multiformis (strain ATCC 25196 / NCIMB 11849 / C 71)</name>
    <dbReference type="NCBI Taxonomy" id="323848"/>
    <lineage>
        <taxon>Bacteria</taxon>
        <taxon>Pseudomonadati</taxon>
        <taxon>Pseudomonadota</taxon>
        <taxon>Betaproteobacteria</taxon>
        <taxon>Nitrosomonadales</taxon>
        <taxon>Nitrosomonadaceae</taxon>
        <taxon>Nitrosospira</taxon>
    </lineage>
</organism>
<dbReference type="InterPro" id="IPR011010">
    <property type="entry name" value="DNA_brk_join_enz"/>
</dbReference>
<dbReference type="InterPro" id="IPR002104">
    <property type="entry name" value="Integrase_catalytic"/>
</dbReference>
<protein>
    <recommendedName>
        <fullName evidence="2">Tyr recombinase domain-containing protein</fullName>
    </recommendedName>
</protein>
<dbReference type="GO" id="GO:0003677">
    <property type="term" value="F:DNA binding"/>
    <property type="evidence" value="ECO:0007669"/>
    <property type="project" value="InterPro"/>
</dbReference>
<evidence type="ECO:0000313" key="3">
    <source>
        <dbReference type="EMBL" id="ABB73432.1"/>
    </source>
</evidence>
<dbReference type="AlphaFoldDB" id="Q2YCT9"/>
<reference evidence="3 4" key="2">
    <citation type="journal article" date="2008" name="Appl. Environ. Microbiol.">
        <title>Complete genome sequence of Nitrosospira multiformis, an ammonia-oxidizing bacterium from the soil environment.</title>
        <authorList>
            <person name="Norton J.M."/>
            <person name="Klotz M.G."/>
            <person name="Stein L.Y."/>
            <person name="Arp D.J."/>
            <person name="Bottomley P.J."/>
            <person name="Chain P.S."/>
            <person name="Hauser L.J."/>
            <person name="Land M.L."/>
            <person name="Larimer F.W."/>
            <person name="Shin M.W."/>
            <person name="Starkenburg S.R."/>
        </authorList>
    </citation>
    <scope>NUCLEOTIDE SEQUENCE [LARGE SCALE GENOMIC DNA]</scope>
    <source>
        <strain evidence="4">ATCC 25196 / NCIMB 11849 / C 71</strain>
    </source>
</reference>
<sequence>MKGNGFKAIYLKAGIDSATSHSGRCSFITNLASKGVGVRVSMSLAGHQSIAAAQLYIDVNDDMTPKAVNLV</sequence>
<accession>Q2YCT9</accession>